<dbReference type="Gene3D" id="3.40.50.300">
    <property type="entry name" value="P-loop containing nucleotide triphosphate hydrolases"/>
    <property type="match status" value="1"/>
</dbReference>
<sequence>MCATCGCGDATGPRVSVVAGGEHEQDDSHGHGHHHDHDHDHDHDLGHGHPDHTVILEQQVLAKNDGIAVHNRQWMRSRRITALNIMSSPGAGKTTLLARTIRELGRQRPIAVIEGDQETRLDAERIREAGASVVQVNTGAGCHLDAEMIDRALRALDPADESLLLIENVGNLVCPALFDLGEEGKVVLISTPEGVDKPKKYPHIFAVADLVVINKIDLLPYVEFDVDACVAQAKILNPAVRVVVLSATTGEGMDEWYEWIGSRSAISPVAVDN</sequence>
<dbReference type="SUPFAM" id="SSF52540">
    <property type="entry name" value="P-loop containing nucleoside triphosphate hydrolases"/>
    <property type="match status" value="1"/>
</dbReference>
<evidence type="ECO:0000313" key="11">
    <source>
        <dbReference type="Proteomes" id="UP000627573"/>
    </source>
</evidence>
<keyword evidence="5" id="KW-0378">Hydrolase</keyword>
<dbReference type="EMBL" id="JAECSB010000026">
    <property type="protein sequence ID" value="MBH5142136.1"/>
    <property type="molecule type" value="Genomic_DNA"/>
</dbReference>
<evidence type="ECO:0000313" key="10">
    <source>
        <dbReference type="EMBL" id="MBH5142136.1"/>
    </source>
</evidence>
<dbReference type="SMART" id="SM00382">
    <property type="entry name" value="AAA"/>
    <property type="match status" value="1"/>
</dbReference>
<proteinExistence type="inferred from homology"/>
<evidence type="ECO:0000256" key="1">
    <source>
        <dbReference type="ARBA" id="ARBA00006211"/>
    </source>
</evidence>
<comment type="similarity">
    <text evidence="1">Belongs to the SIMIBI class G3E GTPase family. HypB/HupM subfamily.</text>
</comment>
<dbReference type="InterPro" id="IPR027417">
    <property type="entry name" value="P-loop_NTPase"/>
</dbReference>
<evidence type="ECO:0000256" key="2">
    <source>
        <dbReference type="ARBA" id="ARBA00022596"/>
    </source>
</evidence>
<evidence type="ECO:0000256" key="5">
    <source>
        <dbReference type="ARBA" id="ARBA00022801"/>
    </source>
</evidence>
<feature type="domain" description="AAA+ ATPase" evidence="9">
    <location>
        <begin position="79"/>
        <end position="218"/>
    </location>
</feature>
<keyword evidence="7" id="KW-0342">GTP-binding</keyword>
<dbReference type="GO" id="GO:0008270">
    <property type="term" value="F:zinc ion binding"/>
    <property type="evidence" value="ECO:0007669"/>
    <property type="project" value="TreeGrafter"/>
</dbReference>
<dbReference type="NCBIfam" id="TIGR00073">
    <property type="entry name" value="hypB"/>
    <property type="match status" value="1"/>
</dbReference>
<dbReference type="AlphaFoldDB" id="A0A8I0ZVH6"/>
<gene>
    <name evidence="10" type="primary">hypB</name>
    <name evidence="10" type="ORF">I3517_05850</name>
</gene>
<evidence type="ECO:0000256" key="7">
    <source>
        <dbReference type="ARBA" id="ARBA00023134"/>
    </source>
</evidence>
<dbReference type="CDD" id="cd05390">
    <property type="entry name" value="HypB"/>
    <property type="match status" value="1"/>
</dbReference>
<keyword evidence="4" id="KW-0547">Nucleotide-binding</keyword>
<dbReference type="InterPro" id="IPR003495">
    <property type="entry name" value="CobW/HypB/UreG_nucleotide-bd"/>
</dbReference>
<dbReference type="GO" id="GO:0003924">
    <property type="term" value="F:GTPase activity"/>
    <property type="evidence" value="ECO:0007669"/>
    <property type="project" value="InterPro"/>
</dbReference>
<dbReference type="GO" id="GO:0016151">
    <property type="term" value="F:nickel cation binding"/>
    <property type="evidence" value="ECO:0007669"/>
    <property type="project" value="InterPro"/>
</dbReference>
<evidence type="ECO:0000256" key="6">
    <source>
        <dbReference type="ARBA" id="ARBA00022833"/>
    </source>
</evidence>
<dbReference type="PANTHER" id="PTHR30134">
    <property type="entry name" value="HYDROGENASE PROTEIN ASSEMBLY PROTEIN, NICKEL CHAPERONE"/>
    <property type="match status" value="1"/>
</dbReference>
<comment type="caution">
    <text evidence="10">The sequence shown here is derived from an EMBL/GenBank/DDBJ whole genome shotgun (WGS) entry which is preliminary data.</text>
</comment>
<dbReference type="Proteomes" id="UP000627573">
    <property type="component" value="Unassembled WGS sequence"/>
</dbReference>
<keyword evidence="6" id="KW-0862">Zinc</keyword>
<name>A0A8I0ZVH6_RHOER</name>
<accession>A0A8I0ZVH6</accession>
<keyword evidence="2" id="KW-0533">Nickel</keyword>
<dbReference type="GO" id="GO:0005525">
    <property type="term" value="F:GTP binding"/>
    <property type="evidence" value="ECO:0007669"/>
    <property type="project" value="UniProtKB-KW"/>
</dbReference>
<feature type="region of interest" description="Disordered" evidence="8">
    <location>
        <begin position="21"/>
        <end position="50"/>
    </location>
</feature>
<keyword evidence="3" id="KW-0479">Metal-binding</keyword>
<evidence type="ECO:0000256" key="3">
    <source>
        <dbReference type="ARBA" id="ARBA00022723"/>
    </source>
</evidence>
<evidence type="ECO:0000259" key="9">
    <source>
        <dbReference type="SMART" id="SM00382"/>
    </source>
</evidence>
<evidence type="ECO:0000256" key="8">
    <source>
        <dbReference type="SAM" id="MobiDB-lite"/>
    </source>
</evidence>
<organism evidence="10 11">
    <name type="scientific">Rhodococcus erythropolis</name>
    <name type="common">Arthrobacter picolinophilus</name>
    <dbReference type="NCBI Taxonomy" id="1833"/>
    <lineage>
        <taxon>Bacteria</taxon>
        <taxon>Bacillati</taxon>
        <taxon>Actinomycetota</taxon>
        <taxon>Actinomycetes</taxon>
        <taxon>Mycobacteriales</taxon>
        <taxon>Nocardiaceae</taxon>
        <taxon>Rhodococcus</taxon>
        <taxon>Rhodococcus erythropolis group</taxon>
    </lineage>
</organism>
<dbReference type="InterPro" id="IPR003593">
    <property type="entry name" value="AAA+_ATPase"/>
</dbReference>
<dbReference type="RefSeq" id="WP_197940644.1">
    <property type="nucleotide sequence ID" value="NZ_JAECSB010000026.1"/>
</dbReference>
<dbReference type="InterPro" id="IPR004392">
    <property type="entry name" value="Hyd_mat_HypB"/>
</dbReference>
<protein>
    <submittedName>
        <fullName evidence="10">Hydrogenase nickel incorporation protein HypB</fullName>
    </submittedName>
</protein>
<reference evidence="10 11" key="1">
    <citation type="submission" date="2020-12" db="EMBL/GenBank/DDBJ databases">
        <title>Draft genome sequence of furan degrading bacterial strain FUR100.</title>
        <authorList>
            <person name="Woiski C."/>
        </authorList>
    </citation>
    <scope>NUCLEOTIDE SEQUENCE [LARGE SCALE GENOMIC DNA]</scope>
    <source>
        <strain evidence="10 11">FUR100</strain>
    </source>
</reference>
<dbReference type="Pfam" id="PF02492">
    <property type="entry name" value="cobW"/>
    <property type="match status" value="1"/>
</dbReference>
<keyword evidence="11" id="KW-1185">Reference proteome</keyword>
<dbReference type="GO" id="GO:0051604">
    <property type="term" value="P:protein maturation"/>
    <property type="evidence" value="ECO:0007669"/>
    <property type="project" value="InterPro"/>
</dbReference>
<dbReference type="PANTHER" id="PTHR30134:SF2">
    <property type="entry name" value="HYDROGENASE MATURATION FACTOR HYPB"/>
    <property type="match status" value="1"/>
</dbReference>
<evidence type="ECO:0000256" key="4">
    <source>
        <dbReference type="ARBA" id="ARBA00022741"/>
    </source>
</evidence>